<accession>A0ABZ2PTQ1</accession>
<dbReference type="PANTHER" id="PTHR43214">
    <property type="entry name" value="TWO-COMPONENT RESPONSE REGULATOR"/>
    <property type="match status" value="1"/>
</dbReference>
<dbReference type="Pfam" id="PF00196">
    <property type="entry name" value="GerE"/>
    <property type="match status" value="1"/>
</dbReference>
<dbReference type="Gene3D" id="1.10.10.10">
    <property type="entry name" value="Winged helix-like DNA-binding domain superfamily/Winged helix DNA-binding domain"/>
    <property type="match status" value="1"/>
</dbReference>
<dbReference type="SMART" id="SM00421">
    <property type="entry name" value="HTH_LUXR"/>
    <property type="match status" value="1"/>
</dbReference>
<evidence type="ECO:0000313" key="5">
    <source>
        <dbReference type="EMBL" id="WXG71081.1"/>
    </source>
</evidence>
<evidence type="ECO:0000313" key="6">
    <source>
        <dbReference type="Proteomes" id="UP001432000"/>
    </source>
</evidence>
<dbReference type="Proteomes" id="UP001432000">
    <property type="component" value="Chromosome"/>
</dbReference>
<keyword evidence="1" id="KW-0805">Transcription regulation</keyword>
<keyword evidence="6" id="KW-1185">Reference proteome</keyword>
<dbReference type="RefSeq" id="WP_338892810.1">
    <property type="nucleotide sequence ID" value="NZ_CP147846.1"/>
</dbReference>
<proteinExistence type="predicted"/>
<evidence type="ECO:0000256" key="2">
    <source>
        <dbReference type="ARBA" id="ARBA00023125"/>
    </source>
</evidence>
<dbReference type="PANTHER" id="PTHR43214:SF42">
    <property type="entry name" value="TRANSCRIPTIONAL REGULATORY PROTEIN DESR"/>
    <property type="match status" value="1"/>
</dbReference>
<dbReference type="InterPro" id="IPR003018">
    <property type="entry name" value="GAF"/>
</dbReference>
<sequence length="282" mass="30600">MPSTDLLRPRDGDALRAELREVMRSSGIPVVFGGEVTGHTLYLSELHGTRTRGLQGLMIPSRSGLGGRVMDQRRPAAVSDYGNSQYITHDYDQPVLSEGLRSVLAVPVVVEGASRAVMYAAVRERGPIGDRVADAMVRASRRLSQEIAIRDEVDRRVRLLGTRPYNVDSAAAMEALREVHAEIRALTGSAEDPVLQSKLTRLSERIALAFRPAVGDDSIAVSARELDVLAQVALGCTNADAAARLSLKPETVKSYLRSVMNKTGTRTRHEAVVAVRKLGLLP</sequence>
<dbReference type="SUPFAM" id="SSF46894">
    <property type="entry name" value="C-terminal effector domain of the bipartite response regulators"/>
    <property type="match status" value="1"/>
</dbReference>
<keyword evidence="2" id="KW-0238">DNA-binding</keyword>
<dbReference type="InterPro" id="IPR029016">
    <property type="entry name" value="GAF-like_dom_sf"/>
</dbReference>
<dbReference type="InterPro" id="IPR036388">
    <property type="entry name" value="WH-like_DNA-bd_sf"/>
</dbReference>
<evidence type="ECO:0000259" key="4">
    <source>
        <dbReference type="PROSITE" id="PS50043"/>
    </source>
</evidence>
<reference evidence="5 6" key="1">
    <citation type="submission" date="2024-03" db="EMBL/GenBank/DDBJ databases">
        <title>Natural products discovery in diverse microorganisms through a two-stage MS feature dereplication strategy.</title>
        <authorList>
            <person name="Zhang R."/>
        </authorList>
    </citation>
    <scope>NUCLEOTIDE SEQUENCE [LARGE SCALE GENOMIC DNA]</scope>
    <source>
        <strain evidence="5 6">18930</strain>
    </source>
</reference>
<dbReference type="EMBL" id="CP147846">
    <property type="protein sequence ID" value="WXG71081.1"/>
    <property type="molecule type" value="Genomic_DNA"/>
</dbReference>
<dbReference type="SUPFAM" id="SSF55781">
    <property type="entry name" value="GAF domain-like"/>
    <property type="match status" value="1"/>
</dbReference>
<evidence type="ECO:0000256" key="3">
    <source>
        <dbReference type="ARBA" id="ARBA00023163"/>
    </source>
</evidence>
<dbReference type="CDD" id="cd06170">
    <property type="entry name" value="LuxR_C_like"/>
    <property type="match status" value="1"/>
</dbReference>
<dbReference type="InterPro" id="IPR000792">
    <property type="entry name" value="Tscrpt_reg_LuxR_C"/>
</dbReference>
<protein>
    <submittedName>
        <fullName evidence="5">LuxR C-terminal-related transcriptional regulator</fullName>
    </submittedName>
</protein>
<dbReference type="InterPro" id="IPR039420">
    <property type="entry name" value="WalR-like"/>
</dbReference>
<dbReference type="PROSITE" id="PS50043">
    <property type="entry name" value="HTH_LUXR_2"/>
    <property type="match status" value="1"/>
</dbReference>
<dbReference type="PRINTS" id="PR00038">
    <property type="entry name" value="HTHLUXR"/>
</dbReference>
<dbReference type="InterPro" id="IPR016032">
    <property type="entry name" value="Sig_transdc_resp-reg_C-effctor"/>
</dbReference>
<dbReference type="Gene3D" id="3.30.450.40">
    <property type="match status" value="1"/>
</dbReference>
<dbReference type="Pfam" id="PF01590">
    <property type="entry name" value="GAF"/>
    <property type="match status" value="1"/>
</dbReference>
<evidence type="ECO:0000256" key="1">
    <source>
        <dbReference type="ARBA" id="ARBA00023015"/>
    </source>
</evidence>
<organism evidence="5 6">
    <name type="scientific">Rhodococcus sovatensis</name>
    <dbReference type="NCBI Taxonomy" id="1805840"/>
    <lineage>
        <taxon>Bacteria</taxon>
        <taxon>Bacillati</taxon>
        <taxon>Actinomycetota</taxon>
        <taxon>Actinomycetes</taxon>
        <taxon>Mycobacteriales</taxon>
        <taxon>Nocardiaceae</taxon>
        <taxon>Rhodococcus</taxon>
    </lineage>
</organism>
<gene>
    <name evidence="5" type="ORF">WDS16_11655</name>
</gene>
<feature type="domain" description="HTH luxR-type" evidence="4">
    <location>
        <begin position="214"/>
        <end position="279"/>
    </location>
</feature>
<name>A0ABZ2PTQ1_9NOCA</name>
<keyword evidence="3" id="KW-0804">Transcription</keyword>